<name>A0A401JGL7_9PROT</name>
<dbReference type="PANTHER" id="PTHR30348">
    <property type="entry name" value="UNCHARACTERIZED PROTEIN YECE"/>
    <property type="match status" value="1"/>
</dbReference>
<dbReference type="SUPFAM" id="SSF117396">
    <property type="entry name" value="TM1631-like"/>
    <property type="match status" value="1"/>
</dbReference>
<dbReference type="Proteomes" id="UP000286806">
    <property type="component" value="Unassembled WGS sequence"/>
</dbReference>
<reference evidence="1 2" key="1">
    <citation type="journal article" date="2019" name="Front. Microbiol.">
        <title>Genomes of Neutrophilic Sulfur-Oxidizing Chemolithoautotrophs Representing 9 Proteobacterial Species From 8 Genera.</title>
        <authorList>
            <person name="Watanabe T."/>
            <person name="Kojima H."/>
            <person name="Umezawa K."/>
            <person name="Hori C."/>
            <person name="Takasuka T.E."/>
            <person name="Kato Y."/>
            <person name="Fukui M."/>
        </authorList>
    </citation>
    <scope>NUCLEOTIDE SEQUENCE [LARGE SCALE GENOMIC DNA]</scope>
    <source>
        <strain evidence="1 2">TTN</strain>
    </source>
</reference>
<sequence length="161" mass="18303">MTDSPNYTCYVGAQGWDHEGWAGSFYPDDLPADWRLTYYNNFFTCCYLSYTDWAQQPEAMLVQWLDDTLPRFRFVLETPASLSEADRRRLAVLAPRTGQAATASALQASCLWLPDETDWRALSAQIQQRAQTPGTPCYLISRTQVVADLQQAMTLLEILGY</sequence>
<proteinExistence type="predicted"/>
<evidence type="ECO:0000313" key="1">
    <source>
        <dbReference type="EMBL" id="GBL46775.1"/>
    </source>
</evidence>
<dbReference type="EMBL" id="BGOW01000027">
    <property type="protein sequence ID" value="GBL46775.1"/>
    <property type="molecule type" value="Genomic_DNA"/>
</dbReference>
<dbReference type="Gene3D" id="3.20.20.410">
    <property type="entry name" value="Protein of unknown function UPF0759"/>
    <property type="match status" value="1"/>
</dbReference>
<dbReference type="InterPro" id="IPR036520">
    <property type="entry name" value="UPF0759_sf"/>
</dbReference>
<dbReference type="InterPro" id="IPR002763">
    <property type="entry name" value="DUF72"/>
</dbReference>
<dbReference type="PANTHER" id="PTHR30348:SF13">
    <property type="entry name" value="UPF0759 PROTEIN YUNF"/>
    <property type="match status" value="1"/>
</dbReference>
<dbReference type="AlphaFoldDB" id="A0A401JGL7"/>
<gene>
    <name evidence="1" type="ORF">SFMTTN_2600</name>
</gene>
<dbReference type="OrthoDB" id="9780310at2"/>
<protein>
    <recommendedName>
        <fullName evidence="3">DUF72 domain-containing protein</fullName>
    </recommendedName>
</protein>
<comment type="caution">
    <text evidence="1">The sequence shown here is derived from an EMBL/GenBank/DDBJ whole genome shotgun (WGS) entry which is preliminary data.</text>
</comment>
<evidence type="ECO:0008006" key="3">
    <source>
        <dbReference type="Google" id="ProtNLM"/>
    </source>
</evidence>
<organism evidence="1 2">
    <name type="scientific">Sulfuriferula multivorans</name>
    <dbReference type="NCBI Taxonomy" id="1559896"/>
    <lineage>
        <taxon>Bacteria</taxon>
        <taxon>Pseudomonadati</taxon>
        <taxon>Pseudomonadota</taxon>
        <taxon>Betaproteobacteria</taxon>
        <taxon>Nitrosomonadales</taxon>
        <taxon>Sulfuricellaceae</taxon>
        <taxon>Sulfuriferula</taxon>
    </lineage>
</organism>
<evidence type="ECO:0000313" key="2">
    <source>
        <dbReference type="Proteomes" id="UP000286806"/>
    </source>
</evidence>
<accession>A0A401JGL7</accession>
<dbReference type="RefSeq" id="WP_124705557.1">
    <property type="nucleotide sequence ID" value="NZ_BGOW01000027.1"/>
</dbReference>
<keyword evidence="2" id="KW-1185">Reference proteome</keyword>